<keyword evidence="3" id="KW-1185">Reference proteome</keyword>
<accession>A0A928V632</accession>
<keyword evidence="1" id="KW-0812">Transmembrane</keyword>
<evidence type="ECO:0008006" key="4">
    <source>
        <dbReference type="Google" id="ProtNLM"/>
    </source>
</evidence>
<keyword evidence="1" id="KW-0472">Membrane</keyword>
<gene>
    <name evidence="2" type="ORF">C4F51_08550</name>
</gene>
<protein>
    <recommendedName>
        <fullName evidence="4">DUF2007 domain-containing protein</fullName>
    </recommendedName>
</protein>
<organism evidence="2 3">
    <name type="scientific">Cellvibrio polysaccharolyticus</name>
    <dbReference type="NCBI Taxonomy" id="2082724"/>
    <lineage>
        <taxon>Bacteria</taxon>
        <taxon>Pseudomonadati</taxon>
        <taxon>Pseudomonadota</taxon>
        <taxon>Gammaproteobacteria</taxon>
        <taxon>Cellvibrionales</taxon>
        <taxon>Cellvibrionaceae</taxon>
        <taxon>Cellvibrio</taxon>
    </lineage>
</organism>
<proteinExistence type="predicted"/>
<evidence type="ECO:0000313" key="3">
    <source>
        <dbReference type="Proteomes" id="UP000652567"/>
    </source>
</evidence>
<name>A0A928V632_9GAMM</name>
<comment type="caution">
    <text evidence="2">The sequence shown here is derived from an EMBL/GenBank/DDBJ whole genome shotgun (WGS) entry which is preliminary data.</text>
</comment>
<evidence type="ECO:0000256" key="1">
    <source>
        <dbReference type="SAM" id="Phobius"/>
    </source>
</evidence>
<evidence type="ECO:0000313" key="2">
    <source>
        <dbReference type="EMBL" id="MBE8717234.1"/>
    </source>
</evidence>
<dbReference type="Proteomes" id="UP000652567">
    <property type="component" value="Unassembled WGS sequence"/>
</dbReference>
<keyword evidence="1" id="KW-1133">Transmembrane helix</keyword>
<dbReference type="AlphaFoldDB" id="A0A928V632"/>
<feature type="transmembrane region" description="Helical" evidence="1">
    <location>
        <begin position="98"/>
        <end position="120"/>
    </location>
</feature>
<dbReference type="EMBL" id="PRDL01000001">
    <property type="protein sequence ID" value="MBE8717234.1"/>
    <property type="molecule type" value="Genomic_DNA"/>
</dbReference>
<dbReference type="RefSeq" id="WP_193908927.1">
    <property type="nucleotide sequence ID" value="NZ_PRDL01000001.1"/>
</dbReference>
<sequence>MAKLIFRLSNVPEDEAIDVRRLLEENNIPYYETDAGFWRVGVDALWLSDDSQYEQVKALLETYQKSRTAEQQQRYQQQVADGEAETFVGRNARKPIRFILLAIAILFVLSFTLLPFMAFLS</sequence>
<dbReference type="Pfam" id="PF19661">
    <property type="entry name" value="DUF6164"/>
    <property type="match status" value="1"/>
</dbReference>
<reference evidence="2" key="1">
    <citation type="submission" date="2018-07" db="EMBL/GenBank/DDBJ databases">
        <title>Genome assembly of strain Ka43.</title>
        <authorList>
            <person name="Kukolya J."/>
            <person name="Nagy I."/>
            <person name="Horvath B."/>
            <person name="Toth A."/>
        </authorList>
    </citation>
    <scope>NUCLEOTIDE SEQUENCE</scope>
    <source>
        <strain evidence="2">KB43</strain>
    </source>
</reference>
<dbReference type="InterPro" id="IPR046162">
    <property type="entry name" value="DUF6164"/>
</dbReference>